<gene>
    <name evidence="5" type="ORF">Ctob_000211</name>
</gene>
<feature type="non-terminal residue" evidence="5">
    <location>
        <position position="516"/>
    </location>
</feature>
<name>A0A0M0JAS3_9EUKA</name>
<sequence length="516" mass="56594">MDAPRPRPARSEDEDDPPQRQGLSTAQAFLAVLFVAATAAACMHLITRRRGPSPTGVMQREQASRVSYRRVVDLAGRGASRFDPVMANKLDHARLRARRARNRRRSRKRAAAAGSGGCYSLQKESCEPGSQAASANSSCVHPAADHLDAMRATTVCGQRLPRANPCWVEESGNVSCLPAVYLLGEMRCGTTSLYARLLSHPDVEAPLNKEPRYLTLPNYRYHTGSSYAANFAPVARQDARAITLDASPTVFNAPLLAPLWVKKWVPEAKHLVLLRDPIQRTYSHWRAGVDWLKDSSCFVAPAMPANASLARATGFFKPQPLPEIRMMREVFSFDAQARLGLVEVALRECGASLGWGQYGGDEVTLSNETKACILSTSLGEDVAALFRTRQALAGRRTDAERDAYAEGMRRVSACSQYMLVPGAGVWRSSRYASNLAAWYAAFPRSQIKVLATEELERDATAVMKDVISFLGLREMELPKPKHDRLCVVGKAASSATNPHDVASPVREWRAGRLDGS</sequence>
<keyword evidence="6" id="KW-1185">Reference proteome</keyword>
<keyword evidence="1 5" id="KW-0808">Transferase</keyword>
<evidence type="ECO:0000256" key="1">
    <source>
        <dbReference type="ARBA" id="ARBA00022679"/>
    </source>
</evidence>
<keyword evidence="4" id="KW-0812">Transmembrane</keyword>
<evidence type="ECO:0000313" key="5">
    <source>
        <dbReference type="EMBL" id="KOO23328.1"/>
    </source>
</evidence>
<evidence type="ECO:0000256" key="4">
    <source>
        <dbReference type="SAM" id="Phobius"/>
    </source>
</evidence>
<dbReference type="AlphaFoldDB" id="A0A0M0JAS3"/>
<dbReference type="OrthoDB" id="8068875at2759"/>
<dbReference type="InterPro" id="IPR027417">
    <property type="entry name" value="P-loop_NTPase"/>
</dbReference>
<dbReference type="Proteomes" id="UP000037460">
    <property type="component" value="Unassembled WGS sequence"/>
</dbReference>
<evidence type="ECO:0000313" key="6">
    <source>
        <dbReference type="Proteomes" id="UP000037460"/>
    </source>
</evidence>
<comment type="caution">
    <text evidence="5">The sequence shown here is derived from an EMBL/GenBank/DDBJ whole genome shotgun (WGS) entry which is preliminary data.</text>
</comment>
<dbReference type="GO" id="GO:0008146">
    <property type="term" value="F:sulfotransferase activity"/>
    <property type="evidence" value="ECO:0007669"/>
    <property type="project" value="InterPro"/>
</dbReference>
<evidence type="ECO:0000256" key="2">
    <source>
        <dbReference type="PIRSR" id="PIRSR637359-2"/>
    </source>
</evidence>
<keyword evidence="4" id="KW-0472">Membrane</keyword>
<dbReference type="Gene3D" id="3.40.50.300">
    <property type="entry name" value="P-loop containing nucleotide triphosphate hydrolases"/>
    <property type="match status" value="2"/>
</dbReference>
<protein>
    <submittedName>
        <fullName evidence="5">Sulfotransferase</fullName>
    </submittedName>
</protein>
<dbReference type="InterPro" id="IPR037359">
    <property type="entry name" value="NST/OST"/>
</dbReference>
<proteinExistence type="predicted"/>
<keyword evidence="4" id="KW-1133">Transmembrane helix</keyword>
<evidence type="ECO:0000256" key="3">
    <source>
        <dbReference type="SAM" id="MobiDB-lite"/>
    </source>
</evidence>
<feature type="binding site" evidence="2">
    <location>
        <position position="283"/>
    </location>
    <ligand>
        <name>3'-phosphoadenylyl sulfate</name>
        <dbReference type="ChEBI" id="CHEBI:58339"/>
    </ligand>
</feature>
<feature type="region of interest" description="Disordered" evidence="3">
    <location>
        <begin position="1"/>
        <end position="21"/>
    </location>
</feature>
<dbReference type="EMBL" id="JWZX01003203">
    <property type="protein sequence ID" value="KOO23328.1"/>
    <property type="molecule type" value="Genomic_DNA"/>
</dbReference>
<dbReference type="SUPFAM" id="SSF52540">
    <property type="entry name" value="P-loop containing nucleoside triphosphate hydrolases"/>
    <property type="match status" value="2"/>
</dbReference>
<dbReference type="PANTHER" id="PTHR10605:SF56">
    <property type="entry name" value="BIFUNCTIONAL HEPARAN SULFATE N-DEACETYLASE_N-SULFOTRANSFERASE"/>
    <property type="match status" value="1"/>
</dbReference>
<organism evidence="5 6">
    <name type="scientific">Chrysochromulina tobinii</name>
    <dbReference type="NCBI Taxonomy" id="1460289"/>
    <lineage>
        <taxon>Eukaryota</taxon>
        <taxon>Haptista</taxon>
        <taxon>Haptophyta</taxon>
        <taxon>Prymnesiophyceae</taxon>
        <taxon>Prymnesiales</taxon>
        <taxon>Chrysochromulinaceae</taxon>
        <taxon>Chrysochromulina</taxon>
    </lineage>
</organism>
<feature type="binding site" evidence="2">
    <location>
        <position position="275"/>
    </location>
    <ligand>
        <name>3'-phosphoadenylyl sulfate</name>
        <dbReference type="ChEBI" id="CHEBI:58339"/>
    </ligand>
</feature>
<accession>A0A0M0JAS3</accession>
<dbReference type="PANTHER" id="PTHR10605">
    <property type="entry name" value="HEPARAN SULFATE SULFOTRANSFERASE"/>
    <property type="match status" value="1"/>
</dbReference>
<reference evidence="6" key="1">
    <citation type="journal article" date="2015" name="PLoS Genet.">
        <title>Genome Sequence and Transcriptome Analyses of Chrysochromulina tobin: Metabolic Tools for Enhanced Algal Fitness in the Prominent Order Prymnesiales (Haptophyceae).</title>
        <authorList>
            <person name="Hovde B.T."/>
            <person name="Deodato C.R."/>
            <person name="Hunsperger H.M."/>
            <person name="Ryken S.A."/>
            <person name="Yost W."/>
            <person name="Jha R.K."/>
            <person name="Patterson J."/>
            <person name="Monnat R.J. Jr."/>
            <person name="Barlow S.B."/>
            <person name="Starkenburg S.R."/>
            <person name="Cattolico R.A."/>
        </authorList>
    </citation>
    <scope>NUCLEOTIDE SEQUENCE</scope>
    <source>
        <strain evidence="6">CCMP291</strain>
    </source>
</reference>
<feature type="transmembrane region" description="Helical" evidence="4">
    <location>
        <begin position="26"/>
        <end position="46"/>
    </location>
</feature>